<feature type="region of interest" description="Disordered" evidence="7">
    <location>
        <begin position="586"/>
        <end position="624"/>
    </location>
</feature>
<dbReference type="VEuPathDB" id="TriTrypDB:ECC02_005492"/>
<proteinExistence type="inferred from homology"/>
<protein>
    <submittedName>
        <fullName evidence="8">Uncharacterized protein</fullName>
    </submittedName>
</protein>
<feature type="compositionally biased region" description="Acidic residues" evidence="7">
    <location>
        <begin position="272"/>
        <end position="297"/>
    </location>
</feature>
<evidence type="ECO:0000256" key="3">
    <source>
        <dbReference type="ARBA" id="ARBA00022552"/>
    </source>
</evidence>
<dbReference type="Proteomes" id="UP000583944">
    <property type="component" value="Unassembled WGS sequence"/>
</dbReference>
<dbReference type="VEuPathDB" id="TriTrypDB:BCY84_15024"/>
<keyword evidence="3" id="KW-0698">rRNA processing</keyword>
<feature type="compositionally biased region" description="Acidic residues" evidence="7">
    <location>
        <begin position="130"/>
        <end position="139"/>
    </location>
</feature>
<dbReference type="GO" id="GO:0005732">
    <property type="term" value="C:sno(s)RNA-containing ribonucleoprotein complex"/>
    <property type="evidence" value="ECO:0007669"/>
    <property type="project" value="InterPro"/>
</dbReference>
<feature type="compositionally biased region" description="Acidic residues" evidence="7">
    <location>
        <begin position="203"/>
        <end position="224"/>
    </location>
</feature>
<evidence type="ECO:0000256" key="6">
    <source>
        <dbReference type="ARBA" id="ARBA00029455"/>
    </source>
</evidence>
<evidence type="ECO:0000256" key="1">
    <source>
        <dbReference type="ARBA" id="ARBA00004604"/>
    </source>
</evidence>
<gene>
    <name evidence="8" type="ORF">ECC02_005492</name>
</gene>
<dbReference type="EMBL" id="JABDHM010000037">
    <property type="protein sequence ID" value="KAF5221430.1"/>
    <property type="molecule type" value="Genomic_DNA"/>
</dbReference>
<comment type="similarity">
    <text evidence="6">Belongs to the MPP10 family.</text>
</comment>
<name>A0A7J6Y5B1_TRYCR</name>
<organism evidence="8 9">
    <name type="scientific">Trypanosoma cruzi</name>
    <dbReference type="NCBI Taxonomy" id="5693"/>
    <lineage>
        <taxon>Eukaryota</taxon>
        <taxon>Discoba</taxon>
        <taxon>Euglenozoa</taxon>
        <taxon>Kinetoplastea</taxon>
        <taxon>Metakinetoplastina</taxon>
        <taxon>Trypanosomatida</taxon>
        <taxon>Trypanosomatidae</taxon>
        <taxon>Trypanosoma</taxon>
        <taxon>Schizotrypanum</taxon>
    </lineage>
</organism>
<evidence type="ECO:0000313" key="8">
    <source>
        <dbReference type="EMBL" id="KAF5221430.1"/>
    </source>
</evidence>
<dbReference type="PANTHER" id="PTHR17039">
    <property type="entry name" value="U3 SMALL NUCLEOLAR RIBONUCLEOPROTEIN PROTEIN MPP10"/>
    <property type="match status" value="1"/>
</dbReference>
<comment type="caution">
    <text evidence="8">The sequence shown here is derived from an EMBL/GenBank/DDBJ whole genome shotgun (WGS) entry which is preliminary data.</text>
</comment>
<accession>A0A7J6Y5B1</accession>
<evidence type="ECO:0000256" key="7">
    <source>
        <dbReference type="SAM" id="MobiDB-lite"/>
    </source>
</evidence>
<keyword evidence="5" id="KW-0687">Ribonucleoprotein</keyword>
<feature type="region of interest" description="Disordered" evidence="7">
    <location>
        <begin position="107"/>
        <end position="155"/>
    </location>
</feature>
<keyword evidence="2" id="KW-0690">Ribosome biogenesis</keyword>
<feature type="compositionally biased region" description="Acidic residues" evidence="7">
    <location>
        <begin position="337"/>
        <end position="346"/>
    </location>
</feature>
<evidence type="ECO:0000256" key="5">
    <source>
        <dbReference type="ARBA" id="ARBA00023274"/>
    </source>
</evidence>
<dbReference type="GO" id="GO:0032040">
    <property type="term" value="C:small-subunit processome"/>
    <property type="evidence" value="ECO:0007669"/>
    <property type="project" value="TreeGrafter"/>
</dbReference>
<keyword evidence="4" id="KW-0539">Nucleus</keyword>
<evidence type="ECO:0000313" key="9">
    <source>
        <dbReference type="Proteomes" id="UP000583944"/>
    </source>
</evidence>
<comment type="subcellular location">
    <subcellularLocation>
        <location evidence="1">Nucleus</location>
        <location evidence="1">Nucleolus</location>
    </subcellularLocation>
</comment>
<feature type="compositionally biased region" description="Basic and acidic residues" evidence="7">
    <location>
        <begin position="596"/>
        <end position="610"/>
    </location>
</feature>
<dbReference type="PANTHER" id="PTHR17039:SF0">
    <property type="entry name" value="U3 SMALL NUCLEOLAR RIBONUCLEOPROTEIN PROTEIN MPP10"/>
    <property type="match status" value="1"/>
</dbReference>
<evidence type="ECO:0000256" key="4">
    <source>
        <dbReference type="ARBA" id="ARBA00023242"/>
    </source>
</evidence>
<dbReference type="GO" id="GO:0006364">
    <property type="term" value="P:rRNA processing"/>
    <property type="evidence" value="ECO:0007669"/>
    <property type="project" value="UniProtKB-KW"/>
</dbReference>
<dbReference type="InterPro" id="IPR012173">
    <property type="entry name" value="Mpp10"/>
</dbReference>
<evidence type="ECO:0000256" key="2">
    <source>
        <dbReference type="ARBA" id="ARBA00022517"/>
    </source>
</evidence>
<dbReference type="Pfam" id="PF04006">
    <property type="entry name" value="Mpp10"/>
    <property type="match status" value="1"/>
</dbReference>
<sequence length="624" mass="70611">MATTKKDAALPRKLKGSVGTLQQALDNGLDHFFSSRKAGEETSRQCLSSLFFLASSLHTPRLPYYKKSLETSAARHVTVEQIWGQLNMLLRPVLRRLQDNVRRLQKTVNVSSAPQKRGSTRVQTKRLRDDDDVDNSDALEEGKDLLSTRTSQLSESDLDEEIAQLLVEQQQQQQRRKLAKPASKNGHNGDDLWRYALGKGDGDGNDENGDADVDGEGDDDDDSNNDLARIRRRHARAMAGADDDDDNEEEEEEDERAVEELAAMKEMYGEDFVPDEDDGDGAEGDDDDPHFEEDLAWDDPTAVFKESDGMYFGNDDILADDGAQEEHQQHERGDAVGENDDDDAELNDPSLTMLQRERQRERRLVERLEQERLYSTQWAMSGETSGNQRPRDALLDEELDFEHAMKAVPVITEAVTAKLEDRIRRRILCANYDDVQRRTSLSAPGDLVTTRRDATIDSEKSKLSLMDLYEKEYLERARALEEASGDAAQSAEPLTEIEKDELRAIQMWRRLAQHLDALSNFYYTPKPIQEELAARVRAVNGQAPAIALETVGNFATTREAALAPQDLYRSADRKYADVGINELVPRERRALRRAKKEQTKAASDRREKRAAQAKKKKQQLPEPQ</sequence>
<feature type="compositionally biased region" description="Acidic residues" evidence="7">
    <location>
        <begin position="241"/>
        <end position="257"/>
    </location>
</feature>
<feature type="compositionally biased region" description="Basic and acidic residues" evidence="7">
    <location>
        <begin position="324"/>
        <end position="335"/>
    </location>
</feature>
<feature type="region of interest" description="Disordered" evidence="7">
    <location>
        <begin position="172"/>
        <end position="300"/>
    </location>
</feature>
<dbReference type="AlphaFoldDB" id="A0A7J6Y5B1"/>
<dbReference type="GO" id="GO:0034457">
    <property type="term" value="C:Mpp10 complex"/>
    <property type="evidence" value="ECO:0007669"/>
    <property type="project" value="InterPro"/>
</dbReference>
<reference evidence="8 9" key="1">
    <citation type="journal article" date="2019" name="Genome Biol. Evol.">
        <title>Nanopore Sequencing Significantly Improves Genome Assembly of the Protozoan Parasite Trypanosoma cruzi.</title>
        <authorList>
            <person name="Diaz-Viraque F."/>
            <person name="Pita S."/>
            <person name="Greif G."/>
            <person name="de Souza R.C.M."/>
            <person name="Iraola G."/>
            <person name="Robello C."/>
        </authorList>
    </citation>
    <scope>NUCLEOTIDE SEQUENCE [LARGE SCALE GENOMIC DNA]</scope>
    <source>
        <strain evidence="8 9">Berenice</strain>
    </source>
</reference>
<feature type="region of interest" description="Disordered" evidence="7">
    <location>
        <begin position="323"/>
        <end position="360"/>
    </location>
</feature>